<protein>
    <submittedName>
        <fullName evidence="2">Uncharacterized protein</fullName>
    </submittedName>
</protein>
<dbReference type="Proteomes" id="UP001375240">
    <property type="component" value="Unassembled WGS sequence"/>
</dbReference>
<feature type="compositionally biased region" description="Basic and acidic residues" evidence="1">
    <location>
        <begin position="8"/>
        <end position="18"/>
    </location>
</feature>
<feature type="region of interest" description="Disordered" evidence="1">
    <location>
        <begin position="1"/>
        <end position="20"/>
    </location>
</feature>
<dbReference type="EMBL" id="JAVHNQ010000002">
    <property type="protein sequence ID" value="KAK6355239.1"/>
    <property type="molecule type" value="Genomic_DNA"/>
</dbReference>
<sequence length="145" mass="16042">MVLSPSRARHDDDPRTHPSVDFCPDTPLQLSISLSVCCLSTLTSLPSPLRHRLPISDRASWLASLASAAQQLRESEYRHTGKIYIDMYMPPHQPVSQPAPTSVRTHSSQPACYIPRVDSTKRGSYIRTDARTASGTVARRCTAVQ</sequence>
<dbReference type="AlphaFoldDB" id="A0AAV9V8V5"/>
<gene>
    <name evidence="2" type="ORF">TWF696_004353</name>
</gene>
<accession>A0AAV9V8V5</accession>
<proteinExistence type="predicted"/>
<evidence type="ECO:0000256" key="1">
    <source>
        <dbReference type="SAM" id="MobiDB-lite"/>
    </source>
</evidence>
<comment type="caution">
    <text evidence="2">The sequence shown here is derived from an EMBL/GenBank/DDBJ whole genome shotgun (WGS) entry which is preliminary data.</text>
</comment>
<evidence type="ECO:0000313" key="2">
    <source>
        <dbReference type="EMBL" id="KAK6355239.1"/>
    </source>
</evidence>
<name>A0AAV9V8V5_9PEZI</name>
<organism evidence="2 3">
    <name type="scientific">Orbilia brochopaga</name>
    <dbReference type="NCBI Taxonomy" id="3140254"/>
    <lineage>
        <taxon>Eukaryota</taxon>
        <taxon>Fungi</taxon>
        <taxon>Dikarya</taxon>
        <taxon>Ascomycota</taxon>
        <taxon>Pezizomycotina</taxon>
        <taxon>Orbiliomycetes</taxon>
        <taxon>Orbiliales</taxon>
        <taxon>Orbiliaceae</taxon>
        <taxon>Orbilia</taxon>
    </lineage>
</organism>
<evidence type="ECO:0000313" key="3">
    <source>
        <dbReference type="Proteomes" id="UP001375240"/>
    </source>
</evidence>
<keyword evidence="3" id="KW-1185">Reference proteome</keyword>
<reference evidence="2 3" key="1">
    <citation type="submission" date="2019-10" db="EMBL/GenBank/DDBJ databases">
        <authorList>
            <person name="Palmer J.M."/>
        </authorList>
    </citation>
    <scope>NUCLEOTIDE SEQUENCE [LARGE SCALE GENOMIC DNA]</scope>
    <source>
        <strain evidence="2 3">TWF696</strain>
    </source>
</reference>